<name>A0A4Y3RF33_9ACTN</name>
<comment type="caution">
    <text evidence="1">The sequence shown here is derived from an EMBL/GenBank/DDBJ whole genome shotgun (WGS) entry which is preliminary data.</text>
</comment>
<proteinExistence type="predicted"/>
<dbReference type="EMBL" id="BJMN01000007">
    <property type="protein sequence ID" value="GEB55508.1"/>
    <property type="molecule type" value="Genomic_DNA"/>
</dbReference>
<dbReference type="AlphaFoldDB" id="A0A4Y3RF33"/>
<evidence type="ECO:0008006" key="3">
    <source>
        <dbReference type="Google" id="ProtNLM"/>
    </source>
</evidence>
<accession>A0A4Y3RF33</accession>
<gene>
    <name evidence="1" type="ORF">SGA01_11130</name>
</gene>
<evidence type="ECO:0000313" key="1">
    <source>
        <dbReference type="EMBL" id="GEB55508.1"/>
    </source>
</evidence>
<evidence type="ECO:0000313" key="2">
    <source>
        <dbReference type="Proteomes" id="UP000315226"/>
    </source>
</evidence>
<reference evidence="1 2" key="1">
    <citation type="submission" date="2019-06" db="EMBL/GenBank/DDBJ databases">
        <title>Whole genome shotgun sequence of Streptomyces gardneri NBRC 12865.</title>
        <authorList>
            <person name="Hosoyama A."/>
            <person name="Uohara A."/>
            <person name="Ohji S."/>
            <person name="Ichikawa N."/>
        </authorList>
    </citation>
    <scope>NUCLEOTIDE SEQUENCE [LARGE SCALE GENOMIC DNA]</scope>
    <source>
        <strain evidence="1 2">NBRC 12865</strain>
    </source>
</reference>
<dbReference type="Proteomes" id="UP000315226">
    <property type="component" value="Unassembled WGS sequence"/>
</dbReference>
<sequence length="104" mass="11368">MATRSDVTQLIPLLQAVPPVRGRRGRPRRRPDVVLGDRGYGHDKYVDTSTWERDRIDRRMEVAAAAASVSPPIGGSPGCASSSCGCHMCTLYGTERSRREVRAG</sequence>
<keyword evidence="2" id="KW-1185">Reference proteome</keyword>
<organism evidence="1 2">
    <name type="scientific">Streptomyces gardneri</name>
    <dbReference type="NCBI Taxonomy" id="66892"/>
    <lineage>
        <taxon>Bacteria</taxon>
        <taxon>Bacillati</taxon>
        <taxon>Actinomycetota</taxon>
        <taxon>Actinomycetes</taxon>
        <taxon>Kitasatosporales</taxon>
        <taxon>Streptomycetaceae</taxon>
        <taxon>Streptomyces</taxon>
    </lineage>
</organism>
<protein>
    <recommendedName>
        <fullName evidence="3">Transposase IS4-like domain-containing protein</fullName>
    </recommendedName>
</protein>